<organism evidence="1 4">
    <name type="scientific">Ectropis obliqua nucleopolyhedrovirus</name>
    <dbReference type="NCBI Taxonomy" id="59376"/>
    <lineage>
        <taxon>Viruses</taxon>
        <taxon>Viruses incertae sedis</taxon>
        <taxon>Naldaviricetes</taxon>
        <taxon>Lefavirales</taxon>
        <taxon>Baculoviridae</taxon>
        <taxon>Alphabaculovirus</taxon>
        <taxon>Alphabaculovirus ecobliquae</taxon>
    </lineage>
</organism>
<dbReference type="KEGG" id="vg:5176465"/>
<name>A0EZ06_9ABAC</name>
<dbReference type="RefSeq" id="YP_874296.1">
    <property type="nucleotide sequence ID" value="NC_008586.1"/>
</dbReference>
<dbReference type="GO" id="GO:0019083">
    <property type="term" value="P:viral transcription"/>
    <property type="evidence" value="ECO:0007669"/>
    <property type="project" value="InterPro"/>
</dbReference>
<reference evidence="1" key="2">
    <citation type="submission" date="2006-07" db="EMBL/GenBank/DDBJ databases">
        <authorList>
            <person name="Zhang C.-X."/>
            <person name="Yang Z.-N."/>
            <person name="Ma X.-C."/>
            <person name="Xiao Q."/>
        </authorList>
    </citation>
    <scope>NUCLEOTIDE SEQUENCE</scope>
    <source>
        <strain evidence="1">A1</strain>
    </source>
</reference>
<protein>
    <submittedName>
        <fullName evidence="1">Late expression factor 2</fullName>
    </submittedName>
</protein>
<dbReference type="EMBL" id="DQ837165">
    <property type="protein sequence ID" value="ABI35786.1"/>
    <property type="molecule type" value="Genomic_DNA"/>
</dbReference>
<reference evidence="3" key="5">
    <citation type="submission" date="2021-06" db="EMBL/GenBank/DDBJ databases">
        <authorList>
            <person name="Xiao Q."/>
            <person name="Zhang X.X."/>
            <person name="Tang M.J."/>
        </authorList>
    </citation>
    <scope>NUCLEOTIDE SEQUENCE</scope>
    <source>
        <strain evidence="3">QF4</strain>
    </source>
</reference>
<dbReference type="InterPro" id="IPR004283">
    <property type="entry name" value="Lef-2"/>
</dbReference>
<dbReference type="OrthoDB" id="19212at10239"/>
<keyword evidence="4" id="KW-1185">Reference proteome</keyword>
<dbReference type="EMBL" id="MZ394738">
    <property type="protein sequence ID" value="QWV59630.1"/>
    <property type="molecule type" value="Genomic_DNA"/>
</dbReference>
<reference evidence="1 4" key="1">
    <citation type="journal article" date="2006" name="J. Microbiol.">
        <title>Morphological, phylogenetic and biological characteristics of Ectropis obliqua single-nucleocapsid nucleopolyhedrovirus.</title>
        <authorList>
            <person name="Ma X.C."/>
            <person name="Xu H.J."/>
            <person name="Tang M.J."/>
            <person name="Xiao Q."/>
            <person name="Hong J."/>
            <person name="Zhang C.X."/>
        </authorList>
    </citation>
    <scope>NUCLEOTIDE SEQUENCE [LARGE SCALE GENOMIC DNA]</scope>
    <source>
        <strain evidence="1 4">A1</strain>
    </source>
</reference>
<evidence type="ECO:0000313" key="3">
    <source>
        <dbReference type="EMBL" id="QWV59630.1"/>
    </source>
</evidence>
<evidence type="ECO:0000313" key="4">
    <source>
        <dbReference type="Proteomes" id="UP000214344"/>
    </source>
</evidence>
<dbReference type="EMBL" id="KC960018">
    <property type="protein sequence ID" value="AGS47948.1"/>
    <property type="molecule type" value="Genomic_DNA"/>
</dbReference>
<reference evidence="2" key="4">
    <citation type="submission" date="2013-04" db="EMBL/GenBank/DDBJ databases">
        <authorList>
            <person name="Chen J."/>
            <person name="Hu Y."/>
            <person name="Yin Y."/>
            <person name="Wang B."/>
            <person name="Zhu Y."/>
        </authorList>
    </citation>
    <scope>NUCLEOTIDE SEQUENCE</scope>
    <source>
        <strain evidence="2">Unioasis 1</strain>
    </source>
</reference>
<reference evidence="1 4" key="3">
    <citation type="journal article" date="2007" name="Virology">
        <title>Genome sequence and organization of a nucleopolyhedrovirus that infects the tea looper caterpillar, Ectropis obliqua.</title>
        <authorList>
            <person name="Ma X.C."/>
            <person name="Shang J.Y."/>
            <person name="Yang Z.N."/>
            <person name="Bao Y.Y."/>
            <person name="Xiao Q."/>
            <person name="Zhang C.X."/>
        </authorList>
    </citation>
    <scope>NUCLEOTIDE SEQUENCE [LARGE SCALE GENOMIC DNA]</scope>
    <source>
        <strain evidence="1 4">A1</strain>
    </source>
</reference>
<sequence>MQDAIVWNPSVTQSQIDKSKMYKISIEDFDIKLSSHTQFEENGLCILVSGLRLYYLIENKNLASTQFNGINTDCVKAKFKKKSCKNVCFQKLSQDKDAVVRLLLLKIKMPPCMAAILKLITMSVRGNRFTKRFVFNCYIANLITCTKCDKNCLQDAMNTLYENDDKCVREFDTIIRKNEHLYKPPNCVKLAKDKMCYKSVACKGSNPLCNF</sequence>
<dbReference type="Proteomes" id="UP000214344">
    <property type="component" value="Segment"/>
</dbReference>
<evidence type="ECO:0000313" key="1">
    <source>
        <dbReference type="EMBL" id="ABI35786.1"/>
    </source>
</evidence>
<gene>
    <name evidence="3" type="ORF">QF4000044</name>
    <name evidence="2" type="ORF">wdlz-06GM113</name>
</gene>
<accession>A0EZ06</accession>
<dbReference type="Pfam" id="PF03041">
    <property type="entry name" value="Baculo_LEF-2"/>
    <property type="match status" value="1"/>
</dbReference>
<evidence type="ECO:0000313" key="2">
    <source>
        <dbReference type="EMBL" id="AGS47948.1"/>
    </source>
</evidence>
<proteinExistence type="predicted"/>